<evidence type="ECO:0000313" key="3">
    <source>
        <dbReference type="EMBL" id="VEG75919.1"/>
    </source>
</evidence>
<dbReference type="PANTHER" id="PTHR33164">
    <property type="entry name" value="TRANSCRIPTIONAL REGULATOR, MARR FAMILY"/>
    <property type="match status" value="1"/>
</dbReference>
<dbReference type="STRING" id="1278298.GCA_000428685_00863"/>
<keyword evidence="4" id="KW-1185">Reference proteome</keyword>
<dbReference type="SUPFAM" id="SSF46785">
    <property type="entry name" value="Winged helix' DNA-binding domain"/>
    <property type="match status" value="1"/>
</dbReference>
<dbReference type="GO" id="GO:0003700">
    <property type="term" value="F:DNA-binding transcription factor activity"/>
    <property type="evidence" value="ECO:0007669"/>
    <property type="project" value="InterPro"/>
</dbReference>
<dbReference type="InterPro" id="IPR036390">
    <property type="entry name" value="WH_DNA-bd_sf"/>
</dbReference>
<dbReference type="KEGG" id="asla:NCTC11923_02597"/>
<evidence type="ECO:0000313" key="4">
    <source>
        <dbReference type="Proteomes" id="UP000276899"/>
    </source>
</evidence>
<protein>
    <submittedName>
        <fullName evidence="3">Transcriptional repressor MprA</fullName>
    </submittedName>
</protein>
<gene>
    <name evidence="3" type="ORF">NCTC11923_02597</name>
</gene>
<dbReference type="InterPro" id="IPR000835">
    <property type="entry name" value="HTH_MarR-typ"/>
</dbReference>
<sequence length="346" mass="36851">MSTTDIRTAEPTTCGQDEVVVTSCGQEVVEPAKTCGQEPVEPAETCGQQAAEPAETCGQEVVEPAKTCGQQPAEPAETCGQEAVEPAETCGQEAVEPAETCGQQPAEPAETCGQEAAEPAKTCGQQPAEPAETCGQQPAEPAKTCGQEAAEPAETCGQEPAEPAKTCGQQAAEPAETRGQVASRHRRLDDLEMDSWRSFLAASTSVTARLNHELEAGCGISMHEYEILVRLSEAPKHSMRMSTLAERVSHSRSRLTHTVGRLEREGYVVRVSCSSDKRGVNCELTEEGLAFLRNAAPVHLDGVRRHVVDRLSRDQLELLSELMKVISEAPTVQAAPVSVPPQTLSA</sequence>
<organism evidence="3 4">
    <name type="scientific">Actinomyces slackii</name>
    <dbReference type="NCBI Taxonomy" id="52774"/>
    <lineage>
        <taxon>Bacteria</taxon>
        <taxon>Bacillati</taxon>
        <taxon>Actinomycetota</taxon>
        <taxon>Actinomycetes</taxon>
        <taxon>Actinomycetales</taxon>
        <taxon>Actinomycetaceae</taxon>
        <taxon>Actinomyces</taxon>
    </lineage>
</organism>
<dbReference type="EMBL" id="LR134363">
    <property type="protein sequence ID" value="VEG75919.1"/>
    <property type="molecule type" value="Genomic_DNA"/>
</dbReference>
<reference evidence="3 4" key="1">
    <citation type="submission" date="2018-12" db="EMBL/GenBank/DDBJ databases">
        <authorList>
            <consortium name="Pathogen Informatics"/>
        </authorList>
    </citation>
    <scope>NUCLEOTIDE SEQUENCE [LARGE SCALE GENOMIC DNA]</scope>
    <source>
        <strain evidence="3 4">NCTC11923</strain>
    </source>
</reference>
<evidence type="ECO:0000259" key="2">
    <source>
        <dbReference type="PROSITE" id="PS50995"/>
    </source>
</evidence>
<feature type="region of interest" description="Disordered" evidence="1">
    <location>
        <begin position="154"/>
        <end position="184"/>
    </location>
</feature>
<name>A0A3S4UQG8_9ACTO</name>
<dbReference type="PANTHER" id="PTHR33164:SF99">
    <property type="entry name" value="MARR FAMILY REGULATORY PROTEIN"/>
    <property type="match status" value="1"/>
</dbReference>
<dbReference type="Gene3D" id="1.10.10.10">
    <property type="entry name" value="Winged helix-like DNA-binding domain superfamily/Winged helix DNA-binding domain"/>
    <property type="match status" value="1"/>
</dbReference>
<evidence type="ECO:0000256" key="1">
    <source>
        <dbReference type="SAM" id="MobiDB-lite"/>
    </source>
</evidence>
<dbReference type="PROSITE" id="PS50995">
    <property type="entry name" value="HTH_MARR_2"/>
    <property type="match status" value="1"/>
</dbReference>
<accession>A0A3S4UQG8</accession>
<proteinExistence type="predicted"/>
<dbReference type="SMART" id="SM00347">
    <property type="entry name" value="HTH_MARR"/>
    <property type="match status" value="1"/>
</dbReference>
<dbReference type="InterPro" id="IPR036388">
    <property type="entry name" value="WH-like_DNA-bd_sf"/>
</dbReference>
<dbReference type="Pfam" id="PF01047">
    <property type="entry name" value="MarR"/>
    <property type="match status" value="1"/>
</dbReference>
<dbReference type="Proteomes" id="UP000276899">
    <property type="component" value="Chromosome"/>
</dbReference>
<dbReference type="PRINTS" id="PR00598">
    <property type="entry name" value="HTHMARR"/>
</dbReference>
<feature type="domain" description="HTH marR-type" evidence="2">
    <location>
        <begin position="192"/>
        <end position="328"/>
    </location>
</feature>
<dbReference type="AlphaFoldDB" id="A0A3S4UQG8"/>
<dbReference type="GO" id="GO:0006950">
    <property type="term" value="P:response to stress"/>
    <property type="evidence" value="ECO:0007669"/>
    <property type="project" value="TreeGrafter"/>
</dbReference>
<dbReference type="InterPro" id="IPR039422">
    <property type="entry name" value="MarR/SlyA-like"/>
</dbReference>